<dbReference type="InterPro" id="IPR018234">
    <property type="entry name" value="GTP_CycHdrlase_I_CS"/>
</dbReference>
<proteinExistence type="inferred from homology"/>
<dbReference type="Pfam" id="PF01227">
    <property type="entry name" value="GTP_cyclohydroI"/>
    <property type="match status" value="1"/>
</dbReference>
<evidence type="ECO:0000256" key="1">
    <source>
        <dbReference type="ARBA" id="ARBA00001052"/>
    </source>
</evidence>
<dbReference type="Gene3D" id="3.40.50.2020">
    <property type="match status" value="1"/>
</dbReference>
<dbReference type="PROSITE" id="PS00860">
    <property type="entry name" value="GTP_CYCLOHYDROL_1_2"/>
    <property type="match status" value="1"/>
</dbReference>
<dbReference type="PANTHER" id="PTHR11109:SF7">
    <property type="entry name" value="GTP CYCLOHYDROLASE 1"/>
    <property type="match status" value="1"/>
</dbReference>
<accession>A0A6J5N3I6</accession>
<comment type="pathway">
    <text evidence="2">Cofactor biosynthesis; 7,8-dihydroneopterin triphosphate biosynthesis; 7,8-dihydroneopterin triphosphate from GTP: step 1/1.</text>
</comment>
<evidence type="ECO:0000256" key="3">
    <source>
        <dbReference type="ARBA" id="ARBA00012715"/>
    </source>
</evidence>
<name>A0A6J5N3I6_9CAUD</name>
<dbReference type="NCBIfam" id="NF006825">
    <property type="entry name" value="PRK09347.1-2"/>
    <property type="match status" value="1"/>
</dbReference>
<dbReference type="InterPro" id="IPR000836">
    <property type="entry name" value="PRTase_dom"/>
</dbReference>
<dbReference type="FunFam" id="3.30.1130.10:FF:000001">
    <property type="entry name" value="GTP cyclohydrolase 1"/>
    <property type="match status" value="1"/>
</dbReference>
<dbReference type="InterPro" id="IPR001474">
    <property type="entry name" value="GTP_CycHdrlase_I"/>
</dbReference>
<dbReference type="EC" id="3.5.4.16" evidence="3"/>
<protein>
    <recommendedName>
        <fullName evidence="3">GTP cyclohydrolase I</fullName>
        <ecNumber evidence="3">3.5.4.16</ecNumber>
    </recommendedName>
</protein>
<dbReference type="NCBIfam" id="NF006826">
    <property type="entry name" value="PRK09347.1-3"/>
    <property type="match status" value="1"/>
</dbReference>
<dbReference type="CDD" id="cd06223">
    <property type="entry name" value="PRTases_typeI"/>
    <property type="match status" value="1"/>
</dbReference>
<dbReference type="InterPro" id="IPR043134">
    <property type="entry name" value="GTP-CH-I_N"/>
</dbReference>
<reference evidence="6" key="1">
    <citation type="submission" date="2020-04" db="EMBL/GenBank/DDBJ databases">
        <authorList>
            <person name="Chiriac C."/>
            <person name="Salcher M."/>
            <person name="Ghai R."/>
            <person name="Kavagutti S V."/>
        </authorList>
    </citation>
    <scope>NUCLEOTIDE SEQUENCE</scope>
</reference>
<dbReference type="InterPro" id="IPR029057">
    <property type="entry name" value="PRTase-like"/>
</dbReference>
<dbReference type="GO" id="GO:0006729">
    <property type="term" value="P:tetrahydrobiopterin biosynthetic process"/>
    <property type="evidence" value="ECO:0007669"/>
    <property type="project" value="TreeGrafter"/>
</dbReference>
<dbReference type="SUPFAM" id="SSF53271">
    <property type="entry name" value="PRTase-like"/>
    <property type="match status" value="1"/>
</dbReference>
<feature type="domain" description="GTP cyclohydrolase I" evidence="5">
    <location>
        <begin position="119"/>
        <end position="291"/>
    </location>
</feature>
<dbReference type="PROSITE" id="PS00859">
    <property type="entry name" value="GTP_CYCLOHYDROL_1_1"/>
    <property type="match status" value="1"/>
</dbReference>
<dbReference type="Gene3D" id="1.10.286.10">
    <property type="match status" value="1"/>
</dbReference>
<dbReference type="EMBL" id="LR796600">
    <property type="protein sequence ID" value="CAB4153644.1"/>
    <property type="molecule type" value="Genomic_DNA"/>
</dbReference>
<dbReference type="PANTHER" id="PTHR11109">
    <property type="entry name" value="GTP CYCLOHYDROLASE I"/>
    <property type="match status" value="1"/>
</dbReference>
<evidence type="ECO:0000313" key="6">
    <source>
        <dbReference type="EMBL" id="CAB4153644.1"/>
    </source>
</evidence>
<dbReference type="SUPFAM" id="SSF55620">
    <property type="entry name" value="Tetrahydrobiopterin biosynthesis enzymes-like"/>
    <property type="match status" value="1"/>
</dbReference>
<dbReference type="UniPathway" id="UPA00848">
    <property type="reaction ID" value="UER00151"/>
</dbReference>
<evidence type="ECO:0000256" key="4">
    <source>
        <dbReference type="ARBA" id="ARBA00022801"/>
    </source>
</evidence>
<dbReference type="GO" id="GO:0003934">
    <property type="term" value="F:GTP cyclohydrolase I activity"/>
    <property type="evidence" value="ECO:0007669"/>
    <property type="project" value="UniProtKB-EC"/>
</dbReference>
<comment type="catalytic activity">
    <reaction evidence="1">
        <text>GTP + H2O = 7,8-dihydroneopterin 3'-triphosphate + formate + H(+)</text>
        <dbReference type="Rhea" id="RHEA:17473"/>
        <dbReference type="ChEBI" id="CHEBI:15377"/>
        <dbReference type="ChEBI" id="CHEBI:15378"/>
        <dbReference type="ChEBI" id="CHEBI:15740"/>
        <dbReference type="ChEBI" id="CHEBI:37565"/>
        <dbReference type="ChEBI" id="CHEBI:58462"/>
        <dbReference type="EC" id="3.5.4.16"/>
    </reaction>
</comment>
<organism evidence="6">
    <name type="scientific">uncultured Caudovirales phage</name>
    <dbReference type="NCBI Taxonomy" id="2100421"/>
    <lineage>
        <taxon>Viruses</taxon>
        <taxon>Duplodnaviria</taxon>
        <taxon>Heunggongvirae</taxon>
        <taxon>Uroviricota</taxon>
        <taxon>Caudoviricetes</taxon>
        <taxon>Peduoviridae</taxon>
        <taxon>Maltschvirus</taxon>
        <taxon>Maltschvirus maltsch</taxon>
    </lineage>
</organism>
<evidence type="ECO:0000259" key="5">
    <source>
        <dbReference type="Pfam" id="PF01227"/>
    </source>
</evidence>
<dbReference type="InterPro" id="IPR043133">
    <property type="entry name" value="GTP-CH-I_C/QueF"/>
</dbReference>
<dbReference type="HAMAP" id="MF_00223">
    <property type="entry name" value="FolE"/>
    <property type="match status" value="1"/>
</dbReference>
<sequence length="294" mass="32999">MHIVTWQELETEADRIANTWRGKVGAVYGIPTGGVPLALLVAQRLNVPITATWSNGSATLVVDDLIDTGRTMDAYKETSYIDAAFRKPHSPVRYAPNARCIDEWLWFPWEHEQGDPHDAVVRLLQFIGEDPTRDGLIETPKRVCKALKEMTQGYSIDVADVLATTFDVKYDEMIIVRDMPFVSMCEHHMLAFTGTATIGYIPKDRVVGLSKMARLLDAYSQRLQVQERMTKQIADAMRQHLKPLGCGVVVKANHSCMCNRGVRKQGETITSALHGVMRDKPEVRAEFLALANMQ</sequence>
<evidence type="ECO:0000256" key="2">
    <source>
        <dbReference type="ARBA" id="ARBA00005080"/>
    </source>
</evidence>
<gene>
    <name evidence="6" type="ORF">UFOVP625_13</name>
</gene>
<dbReference type="GO" id="GO:0005525">
    <property type="term" value="F:GTP binding"/>
    <property type="evidence" value="ECO:0007669"/>
    <property type="project" value="TreeGrafter"/>
</dbReference>
<dbReference type="GO" id="GO:0046654">
    <property type="term" value="P:tetrahydrofolate biosynthetic process"/>
    <property type="evidence" value="ECO:0007669"/>
    <property type="project" value="InterPro"/>
</dbReference>
<dbReference type="InterPro" id="IPR020602">
    <property type="entry name" value="GTP_CycHdrlase_I_dom"/>
</dbReference>
<dbReference type="GO" id="GO:0008270">
    <property type="term" value="F:zinc ion binding"/>
    <property type="evidence" value="ECO:0007669"/>
    <property type="project" value="TreeGrafter"/>
</dbReference>
<dbReference type="NCBIfam" id="TIGR00063">
    <property type="entry name" value="folE"/>
    <property type="match status" value="1"/>
</dbReference>
<dbReference type="Gene3D" id="3.30.1130.10">
    <property type="match status" value="1"/>
</dbReference>
<keyword evidence="4 6" id="KW-0378">Hydrolase</keyword>